<evidence type="ECO:0000313" key="1">
    <source>
        <dbReference type="EMBL" id="KAJ3522671.1"/>
    </source>
</evidence>
<comment type="caution">
    <text evidence="1">The sequence shown here is derived from an EMBL/GenBank/DDBJ whole genome shotgun (WGS) entry which is preliminary data.</text>
</comment>
<evidence type="ECO:0000313" key="2">
    <source>
        <dbReference type="Proteomes" id="UP001148629"/>
    </source>
</evidence>
<reference evidence="1" key="1">
    <citation type="submission" date="2022-08" db="EMBL/GenBank/DDBJ databases">
        <title>Genome Sequence of Fusarium decemcellulare.</title>
        <authorList>
            <person name="Buettner E."/>
        </authorList>
    </citation>
    <scope>NUCLEOTIDE SEQUENCE</scope>
    <source>
        <strain evidence="1">Babe19</strain>
    </source>
</reference>
<dbReference type="EMBL" id="JANRMS010002400">
    <property type="protein sequence ID" value="KAJ3522671.1"/>
    <property type="molecule type" value="Genomic_DNA"/>
</dbReference>
<proteinExistence type="predicted"/>
<organism evidence="1 2">
    <name type="scientific">Fusarium decemcellulare</name>
    <dbReference type="NCBI Taxonomy" id="57161"/>
    <lineage>
        <taxon>Eukaryota</taxon>
        <taxon>Fungi</taxon>
        <taxon>Dikarya</taxon>
        <taxon>Ascomycota</taxon>
        <taxon>Pezizomycotina</taxon>
        <taxon>Sordariomycetes</taxon>
        <taxon>Hypocreomycetidae</taxon>
        <taxon>Hypocreales</taxon>
        <taxon>Nectriaceae</taxon>
        <taxon>Fusarium</taxon>
        <taxon>Fusarium decemcellulare species complex</taxon>
    </lineage>
</organism>
<sequence>MAACKWIEETKSDRTLQAVLNRLRRMAADSNILWTNEEDEALKTACGTNDELPAKISGLRSANNTERSDLDIIQRIIYLGLDLADGPHCSSENHSSHSSKKALQKSQPWTQREEDFLESLRTTYSNMSERYVAWLGEFGATRSINSLEQKLGKLRKSNRSSKQLRVWTEDEMNYLRESSKPSEFSKTPNRKLGKELAPKWVEKFGYSRQAEAISRKLDMMERETRQPGQRQWKDDEDKHLLDLIAKPGQCQKLDPMYAAYVERFGAERGKTAIRHRLRKLRGQLKAEAEPNDSGDED</sequence>
<accession>A0ACC1RMC9</accession>
<gene>
    <name evidence="1" type="ORF">NM208_g12761</name>
</gene>
<protein>
    <submittedName>
        <fullName evidence="1">Uncharacterized protein</fullName>
    </submittedName>
</protein>
<dbReference type="Proteomes" id="UP001148629">
    <property type="component" value="Unassembled WGS sequence"/>
</dbReference>
<name>A0ACC1RMC9_9HYPO</name>
<keyword evidence="2" id="KW-1185">Reference proteome</keyword>